<accession>A0A8H7XUY9</accession>
<dbReference type="AlphaFoldDB" id="A0A8H7XUY9"/>
<name>A0A8H7XUY9_PSICU</name>
<dbReference type="SUPFAM" id="SSF56601">
    <property type="entry name" value="beta-lactamase/transpeptidase-like"/>
    <property type="match status" value="1"/>
</dbReference>
<dbReference type="PANTHER" id="PTHR43283">
    <property type="entry name" value="BETA-LACTAMASE-RELATED"/>
    <property type="match status" value="1"/>
</dbReference>
<dbReference type="Pfam" id="PF00144">
    <property type="entry name" value="Beta-lactamase"/>
    <property type="match status" value="1"/>
</dbReference>
<gene>
    <name evidence="2" type="ORF">JR316_009563</name>
</gene>
<organism evidence="2">
    <name type="scientific">Psilocybe cubensis</name>
    <name type="common">Psychedelic mushroom</name>
    <name type="synonym">Stropharia cubensis</name>
    <dbReference type="NCBI Taxonomy" id="181762"/>
    <lineage>
        <taxon>Eukaryota</taxon>
        <taxon>Fungi</taxon>
        <taxon>Dikarya</taxon>
        <taxon>Basidiomycota</taxon>
        <taxon>Agaricomycotina</taxon>
        <taxon>Agaricomycetes</taxon>
        <taxon>Agaricomycetidae</taxon>
        <taxon>Agaricales</taxon>
        <taxon>Agaricineae</taxon>
        <taxon>Strophariaceae</taxon>
        <taxon>Psilocybe</taxon>
    </lineage>
</organism>
<dbReference type="InterPro" id="IPR012338">
    <property type="entry name" value="Beta-lactam/transpept-like"/>
</dbReference>
<comment type="caution">
    <text evidence="2">The sequence shown here is derived from an EMBL/GenBank/DDBJ whole genome shotgun (WGS) entry which is preliminary data.</text>
</comment>
<protein>
    <recommendedName>
        <fullName evidence="1">Beta-lactamase-related domain-containing protein</fullName>
    </recommendedName>
</protein>
<sequence>MPVLKSSGKEALDRVVDKIAAEKNLPGFLFAATTIDEEIYSKATGYNVLDKPESGKIDDESIFWICSQTKMITHLALLQLIDQGKVSYDTPVSDYLPDFANLLIIDDQFADVWTYKPAKNVMLIKHILNFSSGLFYSMKGFKLDEQGGAYAASHDKTDPIGHFLSELKGGLPGIPILFEPGTSFAYGYSSDIVGFVVEKVTGQTLEEYFQQNIFKPLGMKASFYLTPDIKSKLVDLSYRRGDTLEPWSGQTKLIEQDPSKVAVHLGGVGLYASVKDYLGLLPGKASNPIIGKATLDTIFDPALTEAGAQALGFLQGLDSTVTSKGAQWSTALSVHTEDWPGRRKKGSASWWGWAHTMFFIDPTTNVAAVLGIQVIPTLDQNVFKAWAQLEETLYSELQE</sequence>
<evidence type="ECO:0000259" key="1">
    <source>
        <dbReference type="Pfam" id="PF00144"/>
    </source>
</evidence>
<dbReference type="InterPro" id="IPR050789">
    <property type="entry name" value="Diverse_Enzym_Activities"/>
</dbReference>
<dbReference type="InterPro" id="IPR001466">
    <property type="entry name" value="Beta-lactam-related"/>
</dbReference>
<dbReference type="OrthoDB" id="428260at2759"/>
<reference evidence="2" key="1">
    <citation type="submission" date="2021-02" db="EMBL/GenBank/DDBJ databases">
        <title>Psilocybe cubensis genome.</title>
        <authorList>
            <person name="Mckernan K.J."/>
            <person name="Crawford S."/>
            <person name="Trippe A."/>
            <person name="Kane L.T."/>
            <person name="Mclaughlin S."/>
        </authorList>
    </citation>
    <scope>NUCLEOTIDE SEQUENCE [LARGE SCALE GENOMIC DNA]</scope>
    <source>
        <strain evidence="2">MGC-MH-2018</strain>
    </source>
</reference>
<proteinExistence type="predicted"/>
<dbReference type="EMBL" id="JAFIQS010000009">
    <property type="protein sequence ID" value="KAG5165974.1"/>
    <property type="molecule type" value="Genomic_DNA"/>
</dbReference>
<dbReference type="Gene3D" id="3.40.710.10">
    <property type="entry name" value="DD-peptidase/beta-lactamase superfamily"/>
    <property type="match status" value="1"/>
</dbReference>
<evidence type="ECO:0000313" key="2">
    <source>
        <dbReference type="EMBL" id="KAG5165974.1"/>
    </source>
</evidence>
<dbReference type="PANTHER" id="PTHR43283:SF3">
    <property type="entry name" value="BETA-LACTAMASE FAMILY PROTEIN (AFU_ORTHOLOGUE AFUA_5G07500)"/>
    <property type="match status" value="1"/>
</dbReference>
<feature type="domain" description="Beta-lactamase-related" evidence="1">
    <location>
        <begin position="12"/>
        <end position="370"/>
    </location>
</feature>